<protein>
    <submittedName>
        <fullName evidence="3">Uncharacterized protein</fullName>
    </submittedName>
</protein>
<dbReference type="EMBL" id="JAUHPV010000001">
    <property type="protein sequence ID" value="MDN4471826.1"/>
    <property type="molecule type" value="Genomic_DNA"/>
</dbReference>
<keyword evidence="2" id="KW-1133">Transmembrane helix</keyword>
<dbReference type="Proteomes" id="UP001172738">
    <property type="component" value="Unassembled WGS sequence"/>
</dbReference>
<evidence type="ECO:0000256" key="2">
    <source>
        <dbReference type="SAM" id="Phobius"/>
    </source>
</evidence>
<feature type="region of interest" description="Disordered" evidence="1">
    <location>
        <begin position="57"/>
        <end position="89"/>
    </location>
</feature>
<accession>A0ABT8FY50</accession>
<organism evidence="3 4">
    <name type="scientific">Demequina zhanjiangensis</name>
    <dbReference type="NCBI Taxonomy" id="3051659"/>
    <lineage>
        <taxon>Bacteria</taxon>
        <taxon>Bacillati</taxon>
        <taxon>Actinomycetota</taxon>
        <taxon>Actinomycetes</taxon>
        <taxon>Micrococcales</taxon>
        <taxon>Demequinaceae</taxon>
        <taxon>Demequina</taxon>
    </lineage>
</organism>
<proteinExistence type="predicted"/>
<comment type="caution">
    <text evidence="3">The sequence shown here is derived from an EMBL/GenBank/DDBJ whole genome shotgun (WGS) entry which is preliminary data.</text>
</comment>
<name>A0ABT8FY50_9MICO</name>
<dbReference type="RefSeq" id="WP_301125850.1">
    <property type="nucleotide sequence ID" value="NZ_JAUHPV010000001.1"/>
</dbReference>
<evidence type="ECO:0000313" key="4">
    <source>
        <dbReference type="Proteomes" id="UP001172738"/>
    </source>
</evidence>
<feature type="transmembrane region" description="Helical" evidence="2">
    <location>
        <begin position="9"/>
        <end position="28"/>
    </location>
</feature>
<keyword evidence="2" id="KW-0812">Transmembrane</keyword>
<feature type="transmembrane region" description="Helical" evidence="2">
    <location>
        <begin position="34"/>
        <end position="55"/>
    </location>
</feature>
<evidence type="ECO:0000313" key="3">
    <source>
        <dbReference type="EMBL" id="MDN4471826.1"/>
    </source>
</evidence>
<reference evidence="3" key="1">
    <citation type="submission" date="2023-06" db="EMBL/GenBank/DDBJ databases">
        <title>SYSU T00b26.</title>
        <authorList>
            <person name="Gao L."/>
            <person name="Fang B.-Z."/>
            <person name="Li W.-J."/>
        </authorList>
    </citation>
    <scope>NUCLEOTIDE SEQUENCE</scope>
    <source>
        <strain evidence="3">SYSU T00b26</strain>
    </source>
</reference>
<gene>
    <name evidence="3" type="ORF">QQX04_02320</name>
</gene>
<keyword evidence="4" id="KW-1185">Reference proteome</keyword>
<sequence>MQKWSRGELGVMWLGVGIAVIVVAPIAFDGMWTAIAVVVGAVALIYGGSLAWTGIRKDPTEETHAPEAQQDAPPKDQPGDSAEGGAPRS</sequence>
<evidence type="ECO:0000256" key="1">
    <source>
        <dbReference type="SAM" id="MobiDB-lite"/>
    </source>
</evidence>
<keyword evidence="2" id="KW-0472">Membrane</keyword>